<dbReference type="InterPro" id="IPR011051">
    <property type="entry name" value="RmlC_Cupin_sf"/>
</dbReference>
<dbReference type="Proteomes" id="UP000245839">
    <property type="component" value="Unassembled WGS sequence"/>
</dbReference>
<evidence type="ECO:0000313" key="6">
    <source>
        <dbReference type="Proteomes" id="UP000251571"/>
    </source>
</evidence>
<dbReference type="GO" id="GO:0051213">
    <property type="term" value="F:dioxygenase activity"/>
    <property type="evidence" value="ECO:0007669"/>
    <property type="project" value="UniProtKB-KW"/>
</dbReference>
<feature type="region of interest" description="Disordered" evidence="1">
    <location>
        <begin position="248"/>
        <end position="276"/>
    </location>
</feature>
<sequence length="276" mass="30013">MPTCRRMSLPAMPSIWWRRCLSCRETARQRTRLASPMNEIPDAQEAPARARAESATQHGWGAGCDGWRLVETPGLRAREGRIPPGCGEHLHLFGQQVSHILSGTLTIDLPREVCRLGPGDLLHVSAGVAHEVRNDAEDPVRCLLLSAPTVEDDRGDTAAPSLSRGLTARRHVSPVPWSGRPLASQEGRMRAKCRGGASLAGRGDLECVSRHRAYHLPGSLGFLEAETPQGADDSRNLRCKLLDRLRGQGALPETASQQSPDSKAHMGRSGRAPCWL</sequence>
<evidence type="ECO:0000259" key="2">
    <source>
        <dbReference type="Pfam" id="PF07883"/>
    </source>
</evidence>
<proteinExistence type="predicted"/>
<accession>A0A2Y9AIF3</accession>
<reference evidence="3 5" key="2">
    <citation type="submission" date="2018-03" db="EMBL/GenBank/DDBJ databases">
        <title>Genomic Encyclopedia of Archaeal and Bacterial Type Strains, Phase II (KMG-II): from individual species to whole genera.</title>
        <authorList>
            <person name="Goeker M."/>
        </authorList>
    </citation>
    <scope>NUCLEOTIDE SEQUENCE [LARGE SCALE GENOMIC DNA]</scope>
    <source>
        <strain evidence="3 5">DSM 25227</strain>
    </source>
</reference>
<dbReference type="Gene3D" id="2.60.120.10">
    <property type="entry name" value="Jelly Rolls"/>
    <property type="match status" value="1"/>
</dbReference>
<keyword evidence="5" id="KW-1185">Reference proteome</keyword>
<dbReference type="EMBL" id="UETC01000003">
    <property type="protein sequence ID" value="SSA44251.1"/>
    <property type="molecule type" value="Genomic_DNA"/>
</dbReference>
<dbReference type="InterPro" id="IPR013096">
    <property type="entry name" value="Cupin_2"/>
</dbReference>
<dbReference type="Proteomes" id="UP000251571">
    <property type="component" value="Unassembled WGS sequence"/>
</dbReference>
<evidence type="ECO:0000313" key="3">
    <source>
        <dbReference type="EMBL" id="PWJ20246.1"/>
    </source>
</evidence>
<gene>
    <name evidence="3" type="ORF">BCF38_10361</name>
    <name evidence="4" type="ORF">SAMN05421539_10361</name>
</gene>
<organism evidence="4 6">
    <name type="scientific">Jannaschia seohaensis</name>
    <dbReference type="NCBI Taxonomy" id="475081"/>
    <lineage>
        <taxon>Bacteria</taxon>
        <taxon>Pseudomonadati</taxon>
        <taxon>Pseudomonadota</taxon>
        <taxon>Alphaproteobacteria</taxon>
        <taxon>Rhodobacterales</taxon>
        <taxon>Roseobacteraceae</taxon>
        <taxon>Jannaschia</taxon>
    </lineage>
</organism>
<keyword evidence="3" id="KW-0560">Oxidoreductase</keyword>
<evidence type="ECO:0000313" key="5">
    <source>
        <dbReference type="Proteomes" id="UP000245839"/>
    </source>
</evidence>
<dbReference type="SUPFAM" id="SSF51182">
    <property type="entry name" value="RmlC-like cupins"/>
    <property type="match status" value="1"/>
</dbReference>
<dbReference type="AlphaFoldDB" id="A0A2Y9AIF3"/>
<dbReference type="Pfam" id="PF07883">
    <property type="entry name" value="Cupin_2"/>
    <property type="match status" value="1"/>
</dbReference>
<dbReference type="InterPro" id="IPR014710">
    <property type="entry name" value="RmlC-like_jellyroll"/>
</dbReference>
<feature type="domain" description="Cupin type-2" evidence="2">
    <location>
        <begin position="82"/>
        <end position="144"/>
    </location>
</feature>
<dbReference type="EMBL" id="QGDJ01000003">
    <property type="protein sequence ID" value="PWJ20246.1"/>
    <property type="molecule type" value="Genomic_DNA"/>
</dbReference>
<name>A0A2Y9AIF3_9RHOB</name>
<keyword evidence="3" id="KW-0223">Dioxygenase</keyword>
<evidence type="ECO:0000313" key="4">
    <source>
        <dbReference type="EMBL" id="SSA44251.1"/>
    </source>
</evidence>
<protein>
    <submittedName>
        <fullName evidence="4">Cupin domain protein</fullName>
    </submittedName>
    <submittedName>
        <fullName evidence="3">Quercetin dioxygenase-like cupin family protein</fullName>
    </submittedName>
</protein>
<dbReference type="CDD" id="cd02208">
    <property type="entry name" value="cupin_RmlC-like"/>
    <property type="match status" value="1"/>
</dbReference>
<evidence type="ECO:0000256" key="1">
    <source>
        <dbReference type="SAM" id="MobiDB-lite"/>
    </source>
</evidence>
<reference evidence="4 6" key="1">
    <citation type="submission" date="2016-10" db="EMBL/GenBank/DDBJ databases">
        <authorList>
            <person name="Cai Z."/>
        </authorList>
    </citation>
    <scope>NUCLEOTIDE SEQUENCE [LARGE SCALE GENOMIC DNA]</scope>
    <source>
        <strain evidence="4 6">DSM 25227</strain>
    </source>
</reference>